<evidence type="ECO:0000256" key="2">
    <source>
        <dbReference type="ARBA" id="ARBA00023002"/>
    </source>
</evidence>
<keyword evidence="1" id="KW-0479">Metal-binding</keyword>
<organism evidence="4">
    <name type="scientific">marine metagenome</name>
    <dbReference type="NCBI Taxonomy" id="408172"/>
    <lineage>
        <taxon>unclassified sequences</taxon>
        <taxon>metagenomes</taxon>
        <taxon>ecological metagenomes</taxon>
    </lineage>
</organism>
<sequence>MINNNLNNFKKNCVNIYNYKAKNNEENAYKALIHSYNLSKKGYFIGILTLPLNKEKIIKKINSKFIGQTEIYQKLDNKKYPNMLFIKNNLIFATLTTHIRLKDITKHLSSKKYIYNKIFHINKTLINDFGIKNPKIIIAGINPHAGENNCIGNEETIFLKPVIKKLIENNINIYGPYSGDSVLTKKNMKNYNCFIFNYHDQALIPFKMISNNTGINYTSGLSIIRVSPDHGTAYDIVGKKIGNIKGLINCVNLIKKIYKNRKKIANS</sequence>
<keyword evidence="3" id="KW-0520">NAD</keyword>
<dbReference type="EMBL" id="UINC01008221">
    <property type="protein sequence ID" value="SVA37039.1"/>
    <property type="molecule type" value="Genomic_DNA"/>
</dbReference>
<dbReference type="InterPro" id="IPR005255">
    <property type="entry name" value="PdxA_fam"/>
</dbReference>
<evidence type="ECO:0008006" key="5">
    <source>
        <dbReference type="Google" id="ProtNLM"/>
    </source>
</evidence>
<proteinExistence type="predicted"/>
<dbReference type="GO" id="GO:0051287">
    <property type="term" value="F:NAD binding"/>
    <property type="evidence" value="ECO:0007669"/>
    <property type="project" value="InterPro"/>
</dbReference>
<reference evidence="4" key="1">
    <citation type="submission" date="2018-05" db="EMBL/GenBank/DDBJ databases">
        <authorList>
            <person name="Lanie J.A."/>
            <person name="Ng W.-L."/>
            <person name="Kazmierczak K.M."/>
            <person name="Andrzejewski T.M."/>
            <person name="Davidsen T.M."/>
            <person name="Wayne K.J."/>
            <person name="Tettelin H."/>
            <person name="Glass J.I."/>
            <person name="Rusch D."/>
            <person name="Podicherti R."/>
            <person name="Tsui H.-C.T."/>
            <person name="Winkler M.E."/>
        </authorList>
    </citation>
    <scope>NUCLEOTIDE SEQUENCE</scope>
</reference>
<dbReference type="Gene3D" id="3.40.718.10">
    <property type="entry name" value="Isopropylmalate Dehydrogenase"/>
    <property type="match status" value="1"/>
</dbReference>
<keyword evidence="2" id="KW-0560">Oxidoreductase</keyword>
<evidence type="ECO:0000313" key="4">
    <source>
        <dbReference type="EMBL" id="SVA37039.1"/>
    </source>
</evidence>
<dbReference type="GO" id="GO:0016491">
    <property type="term" value="F:oxidoreductase activity"/>
    <property type="evidence" value="ECO:0007669"/>
    <property type="project" value="UniProtKB-KW"/>
</dbReference>
<evidence type="ECO:0000256" key="1">
    <source>
        <dbReference type="ARBA" id="ARBA00022723"/>
    </source>
</evidence>
<name>A0A381V9H7_9ZZZZ</name>
<evidence type="ECO:0000256" key="3">
    <source>
        <dbReference type="ARBA" id="ARBA00023027"/>
    </source>
</evidence>
<dbReference type="Pfam" id="PF04166">
    <property type="entry name" value="PdxA"/>
    <property type="match status" value="1"/>
</dbReference>
<dbReference type="SUPFAM" id="SSF53659">
    <property type="entry name" value="Isocitrate/Isopropylmalate dehydrogenase-like"/>
    <property type="match status" value="1"/>
</dbReference>
<gene>
    <name evidence="4" type="ORF">METZ01_LOCUS89893</name>
</gene>
<dbReference type="GO" id="GO:0046872">
    <property type="term" value="F:metal ion binding"/>
    <property type="evidence" value="ECO:0007669"/>
    <property type="project" value="UniProtKB-KW"/>
</dbReference>
<dbReference type="PANTHER" id="PTHR30004">
    <property type="entry name" value="4-HYDROXYTHREONINE-4-PHOSPHATE DEHYDROGENASE"/>
    <property type="match status" value="1"/>
</dbReference>
<dbReference type="AlphaFoldDB" id="A0A381V9H7"/>
<accession>A0A381V9H7</accession>
<dbReference type="PANTHER" id="PTHR30004:SF6">
    <property type="entry name" value="D-THREONATE 4-PHOSPHATE DEHYDROGENASE"/>
    <property type="match status" value="1"/>
</dbReference>
<protein>
    <recommendedName>
        <fullName evidence="5">4-hydroxythreonine-4-phosphate dehydrogenase</fullName>
    </recommendedName>
</protein>